<evidence type="ECO:0000313" key="6">
    <source>
        <dbReference type="EMBL" id="SFH98633.1"/>
    </source>
</evidence>
<sequence>MNTQTDLKRHDLLIDGKRLPPGTGEYSVDIDPATEQTIALVAQGSAADVDTAVLAARAALKVWNGMRAAERGRILNRLADLMRTHQDELAELESRDAGKPIAAVLRQDLPAAIDTLAYYAGWCDKITGQVVPVRPDALTYTVREPVGVVAAIVPWNFPLMIGMWKIAPALACGCTLIVKPAEITPLSALRVGELALEAGVPPGVLNIVTGKGRVVGDALVAHPGVDKVTFTGSPSVGRGILQGAAGNFKRVTLELGGKSANVIFADANLDNATRAAASGIFFNTGQVCSAGSRILAQREIYDEVVERLAVRANAIKVGDPSRRETSMGPLVSAAQMKTVLDYVDIGRSEGASLVAGGARIGEKGYFVQPTVFANVEHEMRISQEEIFGPVASVIPFDDEADAVRIANGTLYSLAAGVWSADIGRVHRVARELRAGTVWINTYGYTDVRLPWGGSGDSGFGREHGDVAIDNFTEPKTVWLALDQ</sequence>
<dbReference type="InterPro" id="IPR016160">
    <property type="entry name" value="Ald_DH_CS_CYS"/>
</dbReference>
<dbReference type="RefSeq" id="WP_091007923.1">
    <property type="nucleotide sequence ID" value="NZ_CP041743.1"/>
</dbReference>
<gene>
    <name evidence="6" type="ORF">SAMN05192543_101891</name>
</gene>
<dbReference type="FunFam" id="3.40.605.10:FF:000007">
    <property type="entry name" value="NAD/NADP-dependent betaine aldehyde dehydrogenase"/>
    <property type="match status" value="1"/>
</dbReference>
<evidence type="ECO:0000256" key="4">
    <source>
        <dbReference type="RuleBase" id="RU003345"/>
    </source>
</evidence>
<evidence type="ECO:0000256" key="3">
    <source>
        <dbReference type="PROSITE-ProRule" id="PRU10007"/>
    </source>
</evidence>
<dbReference type="Pfam" id="PF00171">
    <property type="entry name" value="Aldedh"/>
    <property type="match status" value="1"/>
</dbReference>
<dbReference type="FunFam" id="3.40.309.10:FF:000012">
    <property type="entry name" value="Betaine aldehyde dehydrogenase"/>
    <property type="match status" value="1"/>
</dbReference>
<accession>A0A1I3EID3</accession>
<dbReference type="EMBL" id="FOQU01000001">
    <property type="protein sequence ID" value="SFH98633.1"/>
    <property type="molecule type" value="Genomic_DNA"/>
</dbReference>
<dbReference type="CDD" id="cd07115">
    <property type="entry name" value="ALDH_HMSADH_HapE"/>
    <property type="match status" value="1"/>
</dbReference>
<dbReference type="Proteomes" id="UP000199548">
    <property type="component" value="Unassembled WGS sequence"/>
</dbReference>
<evidence type="ECO:0000313" key="7">
    <source>
        <dbReference type="Proteomes" id="UP000199548"/>
    </source>
</evidence>
<dbReference type="SUPFAM" id="SSF53720">
    <property type="entry name" value="ALDH-like"/>
    <property type="match status" value="1"/>
</dbReference>
<dbReference type="PROSITE" id="PS00070">
    <property type="entry name" value="ALDEHYDE_DEHYDR_CYS"/>
    <property type="match status" value="1"/>
</dbReference>
<comment type="similarity">
    <text evidence="1 4">Belongs to the aldehyde dehydrogenase family.</text>
</comment>
<dbReference type="Gene3D" id="3.40.605.10">
    <property type="entry name" value="Aldehyde Dehydrogenase, Chain A, domain 1"/>
    <property type="match status" value="1"/>
</dbReference>
<keyword evidence="7" id="KW-1185">Reference proteome</keyword>
<dbReference type="InterPro" id="IPR016161">
    <property type="entry name" value="Ald_DH/histidinol_DH"/>
</dbReference>
<feature type="domain" description="Aldehyde dehydrogenase" evidence="5">
    <location>
        <begin position="29"/>
        <end position="477"/>
    </location>
</feature>
<evidence type="ECO:0000256" key="2">
    <source>
        <dbReference type="ARBA" id="ARBA00023002"/>
    </source>
</evidence>
<feature type="active site" evidence="3">
    <location>
        <position position="254"/>
    </location>
</feature>
<dbReference type="InterPro" id="IPR029510">
    <property type="entry name" value="Ald_DH_CS_GLU"/>
</dbReference>
<organism evidence="6 7">
    <name type="scientific">Paraburkholderia megapolitana</name>
    <dbReference type="NCBI Taxonomy" id="420953"/>
    <lineage>
        <taxon>Bacteria</taxon>
        <taxon>Pseudomonadati</taxon>
        <taxon>Pseudomonadota</taxon>
        <taxon>Betaproteobacteria</taxon>
        <taxon>Burkholderiales</taxon>
        <taxon>Burkholderiaceae</taxon>
        <taxon>Paraburkholderia</taxon>
    </lineage>
</organism>
<dbReference type="InterPro" id="IPR016162">
    <property type="entry name" value="Ald_DH_N"/>
</dbReference>
<dbReference type="PANTHER" id="PTHR11699">
    <property type="entry name" value="ALDEHYDE DEHYDROGENASE-RELATED"/>
    <property type="match status" value="1"/>
</dbReference>
<proteinExistence type="inferred from homology"/>
<dbReference type="STRING" id="420953.SAMN05192543_101891"/>
<evidence type="ECO:0000256" key="1">
    <source>
        <dbReference type="ARBA" id="ARBA00009986"/>
    </source>
</evidence>
<name>A0A1I3EID3_9BURK</name>
<dbReference type="PROSITE" id="PS00687">
    <property type="entry name" value="ALDEHYDE_DEHYDR_GLU"/>
    <property type="match status" value="1"/>
</dbReference>
<dbReference type="InterPro" id="IPR015590">
    <property type="entry name" value="Aldehyde_DH_dom"/>
</dbReference>
<dbReference type="OrthoDB" id="6187633at2"/>
<keyword evidence="2 4" id="KW-0560">Oxidoreductase</keyword>
<dbReference type="GO" id="GO:0016620">
    <property type="term" value="F:oxidoreductase activity, acting on the aldehyde or oxo group of donors, NAD or NADP as acceptor"/>
    <property type="evidence" value="ECO:0007669"/>
    <property type="project" value="InterPro"/>
</dbReference>
<reference evidence="6 7" key="1">
    <citation type="submission" date="2016-10" db="EMBL/GenBank/DDBJ databases">
        <authorList>
            <person name="de Groot N.N."/>
        </authorList>
    </citation>
    <scope>NUCLEOTIDE SEQUENCE [LARGE SCALE GENOMIC DNA]</scope>
    <source>
        <strain evidence="6 7">LMG 23650</strain>
    </source>
</reference>
<evidence type="ECO:0000259" key="5">
    <source>
        <dbReference type="Pfam" id="PF00171"/>
    </source>
</evidence>
<dbReference type="AlphaFoldDB" id="A0A1I3EID3"/>
<protein>
    <submittedName>
        <fullName evidence="6">Aldehyde dehydrogenase (Acceptor)</fullName>
    </submittedName>
</protein>
<dbReference type="Gene3D" id="3.40.309.10">
    <property type="entry name" value="Aldehyde Dehydrogenase, Chain A, domain 2"/>
    <property type="match status" value="1"/>
</dbReference>
<dbReference type="InterPro" id="IPR016163">
    <property type="entry name" value="Ald_DH_C"/>
</dbReference>